<proteinExistence type="predicted"/>
<comment type="caution">
    <text evidence="2">The sequence shown here is derived from an EMBL/GenBank/DDBJ whole genome shotgun (WGS) entry which is preliminary data.</text>
</comment>
<dbReference type="SUPFAM" id="SSF48452">
    <property type="entry name" value="TPR-like"/>
    <property type="match status" value="1"/>
</dbReference>
<keyword evidence="1" id="KW-0472">Membrane</keyword>
<dbReference type="OrthoDB" id="100177at2"/>
<name>A0A370KYY5_9HYPH</name>
<evidence type="ECO:0008006" key="4">
    <source>
        <dbReference type="Google" id="ProtNLM"/>
    </source>
</evidence>
<dbReference type="InterPro" id="IPR011990">
    <property type="entry name" value="TPR-like_helical_dom_sf"/>
</dbReference>
<sequence length="589" mass="63510">MTPSQRIIDSKAKQAALEHLLAQPGFRASPRNKKFLRFVVEESLAGRGDRLKAYTIAVDVFSRGVNFDGMLDPVVRIEAGRLRQALASYYAEPGRSDPVRISLPRGGYEPLFELSDAPGSVSVPDVPDEAEAGVASPDPLAPALTGTLGHARAVGPRTRRRWQLAVLAIGLIATVATGFAMLKKAPEEGEGQAAIVLVAQTQPLSHDPPTMALGHSLTVALPAAISRFEGLSVIAGRPDQRDQDLIASTIGREAPSRRVYLVTASVRAEANGARAFWELSDARNQAILWSGSTDTPFARNTTNSAEDEIAAKIAGTIADRRGVIMSFERKALQIPPPPGYACVTRARTFSSNLTDALRAEAMACLEKTVAQIPDYVDAWALLAYVYADESRSRSTQPDVAKAALDKAQAAAARAGVLAPYSSLMHLVTSVVAYQAGDIARFEAAGKRAIAINPGDPGLQVVFANRLFAAGRYDEAVPILKGAIGLRPAPVPMDQMTLIMDHYRRKDYDAALTAISTINMPNFYYYWVLVAAINGQLGRQEQAVDAVKNLLNLRPNYGAGMRMDFRNRRLQDDFAEHVADGLRKAGLDAL</sequence>
<accession>A0A370KYY5</accession>
<keyword evidence="3" id="KW-1185">Reference proteome</keyword>
<reference evidence="3" key="1">
    <citation type="submission" date="2018-07" db="EMBL/GenBank/DDBJ databases">
        <authorList>
            <person name="Safronova V.I."/>
            <person name="Chirak E.R."/>
            <person name="Sazanova A.L."/>
        </authorList>
    </citation>
    <scope>NUCLEOTIDE SEQUENCE [LARGE SCALE GENOMIC DNA]</scope>
    <source>
        <strain evidence="3">RCAM04685</strain>
    </source>
</reference>
<dbReference type="Proteomes" id="UP000255207">
    <property type="component" value="Unassembled WGS sequence"/>
</dbReference>
<evidence type="ECO:0000313" key="2">
    <source>
        <dbReference type="EMBL" id="RDJ19822.1"/>
    </source>
</evidence>
<keyword evidence="1" id="KW-1133">Transmembrane helix</keyword>
<evidence type="ECO:0000256" key="1">
    <source>
        <dbReference type="SAM" id="Phobius"/>
    </source>
</evidence>
<keyword evidence="1" id="KW-0812">Transmembrane</keyword>
<organism evidence="2 3">
    <name type="scientific">Bosea caraganae</name>
    <dbReference type="NCBI Taxonomy" id="2763117"/>
    <lineage>
        <taxon>Bacteria</taxon>
        <taxon>Pseudomonadati</taxon>
        <taxon>Pseudomonadota</taxon>
        <taxon>Alphaproteobacteria</taxon>
        <taxon>Hyphomicrobiales</taxon>
        <taxon>Boseaceae</taxon>
        <taxon>Bosea</taxon>
    </lineage>
</organism>
<dbReference type="RefSeq" id="WP_114832628.1">
    <property type="nucleotide sequence ID" value="NZ_QQTO01000009.1"/>
</dbReference>
<dbReference type="AlphaFoldDB" id="A0A370KYY5"/>
<dbReference type="Gene3D" id="1.25.40.10">
    <property type="entry name" value="Tetratricopeptide repeat domain"/>
    <property type="match status" value="1"/>
</dbReference>
<evidence type="ECO:0000313" key="3">
    <source>
        <dbReference type="Proteomes" id="UP000255207"/>
    </source>
</evidence>
<feature type="transmembrane region" description="Helical" evidence="1">
    <location>
        <begin position="162"/>
        <end position="182"/>
    </location>
</feature>
<protein>
    <recommendedName>
        <fullName evidence="4">Adenylate cyclase</fullName>
    </recommendedName>
</protein>
<gene>
    <name evidence="2" type="ORF">DWE98_27805</name>
</gene>
<dbReference type="EMBL" id="QQTP01000027">
    <property type="protein sequence ID" value="RDJ19822.1"/>
    <property type="molecule type" value="Genomic_DNA"/>
</dbReference>